<feature type="domain" description="Major facilitator superfamily (MFS) profile" evidence="5">
    <location>
        <begin position="14"/>
        <end position="393"/>
    </location>
</feature>
<feature type="transmembrane region" description="Helical" evidence="4">
    <location>
        <begin position="80"/>
        <end position="97"/>
    </location>
</feature>
<feature type="transmembrane region" description="Helical" evidence="4">
    <location>
        <begin position="248"/>
        <end position="269"/>
    </location>
</feature>
<evidence type="ECO:0000256" key="3">
    <source>
        <dbReference type="ARBA" id="ARBA00023136"/>
    </source>
</evidence>
<reference evidence="6 7" key="1">
    <citation type="submission" date="2016-12" db="EMBL/GenBank/DDBJ databases">
        <authorList>
            <person name="Song W.-J."/>
            <person name="Kurnit D.M."/>
        </authorList>
    </citation>
    <scope>NUCLEOTIDE SEQUENCE [LARGE SCALE GENOMIC DNA]</scope>
    <source>
        <strain evidence="6 7">IMCC3135</strain>
    </source>
</reference>
<dbReference type="AlphaFoldDB" id="A0A2Z2P392"/>
<feature type="transmembrane region" description="Helical" evidence="4">
    <location>
        <begin position="50"/>
        <end position="68"/>
    </location>
</feature>
<dbReference type="PANTHER" id="PTHR42910:SF1">
    <property type="entry name" value="MAJOR FACILITATOR SUPERFAMILY (MFS) PROFILE DOMAIN-CONTAINING PROTEIN"/>
    <property type="match status" value="1"/>
</dbReference>
<feature type="transmembrane region" description="Helical" evidence="4">
    <location>
        <begin position="167"/>
        <end position="187"/>
    </location>
</feature>
<gene>
    <name evidence="6" type="ORF">IMCC3135_33990</name>
</gene>
<organism evidence="6 7">
    <name type="scientific">Granulosicoccus antarcticus IMCC3135</name>
    <dbReference type="NCBI Taxonomy" id="1192854"/>
    <lineage>
        <taxon>Bacteria</taxon>
        <taxon>Pseudomonadati</taxon>
        <taxon>Pseudomonadota</taxon>
        <taxon>Gammaproteobacteria</taxon>
        <taxon>Chromatiales</taxon>
        <taxon>Granulosicoccaceae</taxon>
        <taxon>Granulosicoccus</taxon>
    </lineage>
</organism>
<dbReference type="Proteomes" id="UP000250079">
    <property type="component" value="Chromosome"/>
</dbReference>
<evidence type="ECO:0000259" key="5">
    <source>
        <dbReference type="PROSITE" id="PS50850"/>
    </source>
</evidence>
<keyword evidence="3 4" id="KW-0472">Membrane</keyword>
<evidence type="ECO:0000313" key="6">
    <source>
        <dbReference type="EMBL" id="ASJ76838.1"/>
    </source>
</evidence>
<name>A0A2Z2P392_9GAMM</name>
<dbReference type="EMBL" id="CP018632">
    <property type="protein sequence ID" value="ASJ76838.1"/>
    <property type="molecule type" value="Genomic_DNA"/>
</dbReference>
<keyword evidence="7" id="KW-1185">Reference proteome</keyword>
<keyword evidence="1 4" id="KW-0812">Transmembrane</keyword>
<feature type="transmembrane region" description="Helical" evidence="4">
    <location>
        <begin position="281"/>
        <end position="299"/>
    </location>
</feature>
<evidence type="ECO:0000256" key="2">
    <source>
        <dbReference type="ARBA" id="ARBA00022989"/>
    </source>
</evidence>
<dbReference type="Pfam" id="PF07690">
    <property type="entry name" value="MFS_1"/>
    <property type="match status" value="1"/>
</dbReference>
<dbReference type="PROSITE" id="PS50850">
    <property type="entry name" value="MFS"/>
    <property type="match status" value="1"/>
</dbReference>
<feature type="transmembrane region" description="Helical" evidence="4">
    <location>
        <begin position="342"/>
        <end position="359"/>
    </location>
</feature>
<protein>
    <submittedName>
        <fullName evidence="6">Putative transporter</fullName>
    </submittedName>
</protein>
<dbReference type="OrthoDB" id="9815356at2"/>
<dbReference type="PANTHER" id="PTHR42910">
    <property type="entry name" value="TRANSPORTER SCO4007-RELATED"/>
    <property type="match status" value="1"/>
</dbReference>
<proteinExistence type="predicted"/>
<feature type="transmembrane region" description="Helical" evidence="4">
    <location>
        <begin position="365"/>
        <end position="387"/>
    </location>
</feature>
<feature type="transmembrane region" description="Helical" evidence="4">
    <location>
        <begin position="219"/>
        <end position="242"/>
    </location>
</feature>
<dbReference type="InterPro" id="IPR020846">
    <property type="entry name" value="MFS_dom"/>
</dbReference>
<evidence type="ECO:0000313" key="7">
    <source>
        <dbReference type="Proteomes" id="UP000250079"/>
    </source>
</evidence>
<feature type="transmembrane region" description="Helical" evidence="4">
    <location>
        <begin position="305"/>
        <end position="322"/>
    </location>
</feature>
<dbReference type="InterPro" id="IPR011701">
    <property type="entry name" value="MFS"/>
</dbReference>
<dbReference type="Gene3D" id="1.20.1250.20">
    <property type="entry name" value="MFS general substrate transporter like domains"/>
    <property type="match status" value="1"/>
</dbReference>
<accession>A0A2Z2P392</accession>
<dbReference type="CDD" id="cd17324">
    <property type="entry name" value="MFS_NepI_like"/>
    <property type="match status" value="1"/>
</dbReference>
<evidence type="ECO:0000256" key="4">
    <source>
        <dbReference type="SAM" id="Phobius"/>
    </source>
</evidence>
<keyword evidence="2 4" id="KW-1133">Transmembrane helix</keyword>
<dbReference type="RefSeq" id="WP_088921557.1">
    <property type="nucleotide sequence ID" value="NZ_CP018632.1"/>
</dbReference>
<dbReference type="KEGG" id="gai:IMCC3135_33990"/>
<dbReference type="SUPFAM" id="SSF103473">
    <property type="entry name" value="MFS general substrate transporter"/>
    <property type="match status" value="1"/>
</dbReference>
<sequence length="405" mass="42975">MTDTTENRSLGRTLLLLMAVAISATAANQFYNQPLLPSIAKTFGLEPGDIGFVPAATQFGYAASILLISPLGDTVDRRQLIRYLSIILSLALFAVFLSSSFWVLVAASFIVGLGSNIVQQLLPFAASLSAPENRGKVIGTLMTGLTIGILLSRTVSGSIAEYFGWRSVFLVAAFIAIVIGLLLNAYLPRSTPSVQMSYPRLIASMFTLVKRHSLLRESAITGALWFAAFNAAWATLAIHVVAEPLSYTVQQAGMFGIVGLAGIFGAKAAGRLVNTVGPGRLITAALLLVLSAFVVLAIWGESLTGLIVGIVLLDLGVFGAQIPNQIRVFSIDPAAQSRMNAVYMLCYYIGAAIGSAAGVKVMSLAGWHGLALFGGALAITALLYHCWMQLKSHRLEQRAVLKGNP</sequence>
<dbReference type="InterPro" id="IPR036259">
    <property type="entry name" value="MFS_trans_sf"/>
</dbReference>
<dbReference type="GO" id="GO:0022857">
    <property type="term" value="F:transmembrane transporter activity"/>
    <property type="evidence" value="ECO:0007669"/>
    <property type="project" value="InterPro"/>
</dbReference>
<evidence type="ECO:0000256" key="1">
    <source>
        <dbReference type="ARBA" id="ARBA00022692"/>
    </source>
</evidence>